<keyword evidence="2" id="KW-1185">Reference proteome</keyword>
<comment type="caution">
    <text evidence="1">The sequence shown here is derived from an EMBL/GenBank/DDBJ whole genome shotgun (WGS) entry which is preliminary data.</text>
</comment>
<dbReference type="Proteomes" id="UP000614601">
    <property type="component" value="Unassembled WGS sequence"/>
</dbReference>
<sequence>MTKLTDKDSIFYEDYSVPLEYRLAHQRQVGPGYTNRDGVMVPRDLQPVPGDRLTLYRRFRDPRTGRIFALDLLNHWYYAKNDSSDFWLVEDTNSAGNPSRIRLKWCKVTEIPRSLFSQKVLDFRQIFGTDEYMRPFLKLRETDGGQDFMVYPYDTFGNPIFPVCPILSVNMSDFDKYKPCPNHKFYGDGHRCLSYDNDGFPIFPLNKDGDPVVPMSKCGRYPIYPSDMFGLGVIFPVDEMGAPMMAVNIQGEQQPYKNPFGHIEVPTSLSSMATLVSLQKDGRYLNVRDVLKTEWLRILNDRHKAKVWGSKRIVKEKKGGDRRYRKHSYGLKRPAY</sequence>
<organism evidence="1 2">
    <name type="scientific">Bursaphelenchus okinawaensis</name>
    <dbReference type="NCBI Taxonomy" id="465554"/>
    <lineage>
        <taxon>Eukaryota</taxon>
        <taxon>Metazoa</taxon>
        <taxon>Ecdysozoa</taxon>
        <taxon>Nematoda</taxon>
        <taxon>Chromadorea</taxon>
        <taxon>Rhabditida</taxon>
        <taxon>Tylenchina</taxon>
        <taxon>Tylenchomorpha</taxon>
        <taxon>Aphelenchoidea</taxon>
        <taxon>Aphelenchoididae</taxon>
        <taxon>Bursaphelenchus</taxon>
    </lineage>
</organism>
<evidence type="ECO:0000313" key="2">
    <source>
        <dbReference type="Proteomes" id="UP000614601"/>
    </source>
</evidence>
<proteinExistence type="predicted"/>
<dbReference type="Proteomes" id="UP000783686">
    <property type="component" value="Unassembled WGS sequence"/>
</dbReference>
<accession>A0A811L3K6</accession>
<dbReference type="OrthoDB" id="10298022at2759"/>
<evidence type="ECO:0000313" key="1">
    <source>
        <dbReference type="EMBL" id="CAD5221944.1"/>
    </source>
</evidence>
<reference evidence="1" key="1">
    <citation type="submission" date="2020-09" db="EMBL/GenBank/DDBJ databases">
        <authorList>
            <person name="Kikuchi T."/>
        </authorList>
    </citation>
    <scope>NUCLEOTIDE SEQUENCE</scope>
    <source>
        <strain evidence="1">SH1</strain>
    </source>
</reference>
<dbReference type="AlphaFoldDB" id="A0A811L3K6"/>
<protein>
    <submittedName>
        <fullName evidence="1">Uncharacterized protein</fullName>
    </submittedName>
</protein>
<gene>
    <name evidence="1" type="ORF">BOKJ2_LOCUS9698</name>
</gene>
<name>A0A811L3K6_9BILA</name>
<dbReference type="EMBL" id="CAJFCW020000004">
    <property type="protein sequence ID" value="CAG9115702.1"/>
    <property type="molecule type" value="Genomic_DNA"/>
</dbReference>
<dbReference type="EMBL" id="CAJFDH010000004">
    <property type="protein sequence ID" value="CAD5221944.1"/>
    <property type="molecule type" value="Genomic_DNA"/>
</dbReference>